<dbReference type="GeneID" id="16077237"/>
<feature type="domain" description="SAM-dependent MTase RsmB/NOP-type" evidence="12">
    <location>
        <begin position="105"/>
        <end position="467"/>
    </location>
</feature>
<dbReference type="RefSeq" id="XP_004996645.1">
    <property type="nucleotide sequence ID" value="XM_004996588.1"/>
</dbReference>
<dbReference type="Proteomes" id="UP000007799">
    <property type="component" value="Unassembled WGS sequence"/>
</dbReference>
<dbReference type="PRINTS" id="PR02008">
    <property type="entry name" value="RCMTFAMILY"/>
</dbReference>
<dbReference type="InParanoid" id="F2U1D9"/>
<name>F2U1D9_SALR5</name>
<keyword evidence="7" id="KW-0819">tRNA processing</keyword>
<dbReference type="PANTHER" id="PTHR22808">
    <property type="entry name" value="NCL1 YEAST -RELATED NOL1/NOP2/FMU SUN DOMAIN-CONTAINING"/>
    <property type="match status" value="1"/>
</dbReference>
<keyword evidence="4 10" id="KW-0489">Methyltransferase</keyword>
<feature type="compositionally biased region" description="Polar residues" evidence="11">
    <location>
        <begin position="788"/>
        <end position="798"/>
    </location>
</feature>
<proteinExistence type="inferred from homology"/>
<feature type="binding site" evidence="10">
    <location>
        <position position="281"/>
    </location>
    <ligand>
        <name>S-adenosyl-L-methionine</name>
        <dbReference type="ChEBI" id="CHEBI:59789"/>
    </ligand>
</feature>
<dbReference type="InterPro" id="IPR001678">
    <property type="entry name" value="MeTrfase_RsmB-F_NOP2_dom"/>
</dbReference>
<evidence type="ECO:0000313" key="14">
    <source>
        <dbReference type="Proteomes" id="UP000007799"/>
    </source>
</evidence>
<dbReference type="GO" id="GO:0016428">
    <property type="term" value="F:tRNA (cytidine-5-)-methyltransferase activity"/>
    <property type="evidence" value="ECO:0007669"/>
    <property type="project" value="InterPro"/>
</dbReference>
<dbReference type="Pfam" id="PF25378">
    <property type="entry name" value="PUA_NSUN2"/>
    <property type="match status" value="1"/>
</dbReference>
<evidence type="ECO:0000256" key="7">
    <source>
        <dbReference type="ARBA" id="ARBA00022694"/>
    </source>
</evidence>
<dbReference type="SUPFAM" id="SSF53335">
    <property type="entry name" value="S-adenosyl-L-methionine-dependent methyltransferases"/>
    <property type="match status" value="1"/>
</dbReference>
<feature type="compositionally biased region" description="Low complexity" evidence="11">
    <location>
        <begin position="482"/>
        <end position="499"/>
    </location>
</feature>
<dbReference type="PROSITE" id="PS51686">
    <property type="entry name" value="SAM_MT_RSMB_NOP"/>
    <property type="match status" value="1"/>
</dbReference>
<evidence type="ECO:0000256" key="1">
    <source>
        <dbReference type="ARBA" id="ARBA00004123"/>
    </source>
</evidence>
<accession>F2U1D9</accession>
<feature type="region of interest" description="Disordered" evidence="11">
    <location>
        <begin position="732"/>
        <end position="798"/>
    </location>
</feature>
<dbReference type="InterPro" id="IPR023267">
    <property type="entry name" value="RCMT"/>
</dbReference>
<dbReference type="GO" id="GO:0005634">
    <property type="term" value="C:nucleus"/>
    <property type="evidence" value="ECO:0007669"/>
    <property type="project" value="UniProtKB-SubCell"/>
</dbReference>
<dbReference type="KEGG" id="sre:PTSG_02162"/>
<feature type="active site" description="Nucleophile" evidence="10">
    <location>
        <position position="361"/>
    </location>
</feature>
<sequence length="798" mass="89879">MLPRACLLSHCHRAASCYIKPPSLLLLPSLWTPLRSIRSETSTQEHKDSSTNNRMPRNFKKGKGRKAGWDRRPKTDYKDVQKDNDRFETYYRVQKIVPDEEWSDFMTALRSPLPTTFRITGTRESAVEVRRQFEDHYFSHLNTVTFSNGESVEPPKPIRWYPERLAWHLQAPRQFIRKSKELKKFHTFLVQQNEQGNISRQEAVSMIPPFLLDVKPHHKVLDMCAAPGSKTAQLIEMIHAEGNSMPEGLVVANDADNKRCYMLVHQTKRLQSPCFMITNHDASIFPSLYTTAADGTKQRLYFDRVLADVPCSGDGTLRKNVTIWRSWNPMNAIGLHPLQSRILERGLQLLAVDGLIVYSTCSLNPIENEAVVAHMLRKHKGSVELVDVSSQLPRLRRSPGLKTWTIMDRSQNVYASPEDCKDNSKIHTTMFPPSKDELEWMRLERCCRLLPHHQDTGGFFVAVLRKTAPLSQRESKDIAQSAEAASTTTTTANASAADAGDADGDETVIRPSDPVQRSGQRLFNEDPYVFLVDEPEKKNILDGILDFYGFGPNFPKELMLTRSHGGKKRNVYIVSPLIKSIVANNIDDGLRVTNTGVRVFTRSDSKQEGLVFRMCQEGIDVTMPFMQKRVVHATAEDVLAILHEDTPFIDTLSSATEKAFNELSEGACAIVVEKGSPSVEKTEDGRGFRPLPCTVRMVGWRGRKTIRCLVGKHERLHYKLLVGAPPVLAEADGKKRYDNKGSSSSSSSSSSAKRAAEPEQQQQETGGDDGEEQPRKRARAGDDEGPSVWTTIKSWFGF</sequence>
<dbReference type="EMBL" id="GL832959">
    <property type="protein sequence ID" value="EGD81441.1"/>
    <property type="molecule type" value="Genomic_DNA"/>
</dbReference>
<dbReference type="GO" id="GO:0005737">
    <property type="term" value="C:cytoplasm"/>
    <property type="evidence" value="ECO:0007669"/>
    <property type="project" value="TreeGrafter"/>
</dbReference>
<gene>
    <name evidence="13" type="ORF">PTSG_02162</name>
</gene>
<reference evidence="13" key="1">
    <citation type="submission" date="2009-08" db="EMBL/GenBank/DDBJ databases">
        <title>Annotation of Salpingoeca rosetta.</title>
        <authorList>
            <consortium name="The Broad Institute Genome Sequencing Platform"/>
            <person name="Russ C."/>
            <person name="Cuomo C."/>
            <person name="Burger G."/>
            <person name="Gray M.W."/>
            <person name="Holland P.W.H."/>
            <person name="King N."/>
            <person name="Lang F.B.F."/>
            <person name="Roger A.J."/>
            <person name="Ruiz-Trillo I."/>
            <person name="Young S.K."/>
            <person name="Zeng Q."/>
            <person name="Gargeya S."/>
            <person name="Alvarado L."/>
            <person name="Berlin A."/>
            <person name="Chapman S.B."/>
            <person name="Chen Z."/>
            <person name="Freedman E."/>
            <person name="Gellesch M."/>
            <person name="Goldberg J."/>
            <person name="Griggs A."/>
            <person name="Gujja S."/>
            <person name="Heilman E."/>
            <person name="Heiman D."/>
            <person name="Howarth C."/>
            <person name="Mehta T."/>
            <person name="Neiman D."/>
            <person name="Pearson M."/>
            <person name="Roberts A."/>
            <person name="Saif S."/>
            <person name="Shea T."/>
            <person name="Shenoy N."/>
            <person name="Sisk P."/>
            <person name="Stolte C."/>
            <person name="Sykes S."/>
            <person name="White J."/>
            <person name="Yandava C."/>
            <person name="Haas B."/>
            <person name="Nusbaum C."/>
            <person name="Birren B."/>
        </authorList>
    </citation>
    <scope>NUCLEOTIDE SEQUENCE</scope>
    <source>
        <strain evidence="13">ATCC 50818</strain>
    </source>
</reference>
<dbReference type="STRING" id="946362.F2U1D9"/>
<evidence type="ECO:0000256" key="2">
    <source>
        <dbReference type="ARBA" id="ARBA00007494"/>
    </source>
</evidence>
<keyword evidence="14" id="KW-1185">Reference proteome</keyword>
<dbReference type="OrthoDB" id="6093671at2759"/>
<dbReference type="GO" id="GO:0000049">
    <property type="term" value="F:tRNA binding"/>
    <property type="evidence" value="ECO:0007669"/>
    <property type="project" value="UniProtKB-KW"/>
</dbReference>
<dbReference type="InterPro" id="IPR049560">
    <property type="entry name" value="MeTrfase_RsmB-F_NOP2_cat"/>
</dbReference>
<evidence type="ECO:0000256" key="6">
    <source>
        <dbReference type="ARBA" id="ARBA00022691"/>
    </source>
</evidence>
<keyword evidence="3" id="KW-0820">tRNA-binding</keyword>
<evidence type="ECO:0000259" key="12">
    <source>
        <dbReference type="PROSITE" id="PS51686"/>
    </source>
</evidence>
<protein>
    <recommendedName>
        <fullName evidence="12">SAM-dependent MTase RsmB/NOP-type domain-containing protein</fullName>
    </recommendedName>
</protein>
<evidence type="ECO:0000256" key="8">
    <source>
        <dbReference type="ARBA" id="ARBA00022884"/>
    </source>
</evidence>
<feature type="compositionally biased region" description="Basic residues" evidence="11">
    <location>
        <begin position="57"/>
        <end position="66"/>
    </location>
</feature>
<keyword evidence="8 10" id="KW-0694">RNA-binding</keyword>
<dbReference type="GO" id="GO:0030488">
    <property type="term" value="P:tRNA methylation"/>
    <property type="evidence" value="ECO:0007669"/>
    <property type="project" value="TreeGrafter"/>
</dbReference>
<dbReference type="InterPro" id="IPR018314">
    <property type="entry name" value="RsmB/NOL1/NOP2-like_CS"/>
</dbReference>
<comment type="subcellular location">
    <subcellularLocation>
        <location evidence="1">Nucleus</location>
    </subcellularLocation>
</comment>
<dbReference type="InterPro" id="IPR023270">
    <property type="entry name" value="RCMT_NCL1"/>
</dbReference>
<evidence type="ECO:0000256" key="10">
    <source>
        <dbReference type="PROSITE-ProRule" id="PRU01023"/>
    </source>
</evidence>
<dbReference type="Pfam" id="PF25376">
    <property type="entry name" value="Pre-PUA_NSUN2"/>
    <property type="match status" value="1"/>
</dbReference>
<feature type="compositionally biased region" description="Basic and acidic residues" evidence="11">
    <location>
        <begin position="67"/>
        <end position="77"/>
    </location>
</feature>
<evidence type="ECO:0000256" key="5">
    <source>
        <dbReference type="ARBA" id="ARBA00022679"/>
    </source>
</evidence>
<dbReference type="PANTHER" id="PTHR22808:SF1">
    <property type="entry name" value="RNA CYTOSINE-C(5)-METHYLTRANSFERASE NSUN2-RELATED"/>
    <property type="match status" value="1"/>
</dbReference>
<dbReference type="OMA" id="QLFTEYV"/>
<organism evidence="13 14">
    <name type="scientific">Salpingoeca rosetta (strain ATCC 50818 / BSB-021)</name>
    <dbReference type="NCBI Taxonomy" id="946362"/>
    <lineage>
        <taxon>Eukaryota</taxon>
        <taxon>Choanoflagellata</taxon>
        <taxon>Craspedida</taxon>
        <taxon>Salpingoecidae</taxon>
        <taxon>Salpingoeca</taxon>
    </lineage>
</organism>
<feature type="region of interest" description="Disordered" evidence="11">
    <location>
        <begin position="472"/>
        <end position="519"/>
    </location>
</feature>
<feature type="compositionally biased region" description="Low complexity" evidence="11">
    <location>
        <begin position="742"/>
        <end position="751"/>
    </location>
</feature>
<evidence type="ECO:0000256" key="11">
    <source>
        <dbReference type="SAM" id="MobiDB-lite"/>
    </source>
</evidence>
<dbReference type="InterPro" id="IPR057285">
    <property type="entry name" value="Pre-PUA_NSUN2"/>
</dbReference>
<dbReference type="InterPro" id="IPR057286">
    <property type="entry name" value="PUA_NSUN2"/>
</dbReference>
<dbReference type="PRINTS" id="PR02011">
    <property type="entry name" value="RCMTNCL1"/>
</dbReference>
<evidence type="ECO:0000313" key="13">
    <source>
        <dbReference type="EMBL" id="EGD81441.1"/>
    </source>
</evidence>
<keyword evidence="6 10" id="KW-0949">S-adenosyl-L-methionine</keyword>
<dbReference type="Pfam" id="PF01189">
    <property type="entry name" value="Methyltr_RsmB-F"/>
    <property type="match status" value="1"/>
</dbReference>
<feature type="binding site" evidence="10">
    <location>
        <position position="254"/>
    </location>
    <ligand>
        <name>S-adenosyl-L-methionine</name>
        <dbReference type="ChEBI" id="CHEBI:59789"/>
    </ligand>
</feature>
<keyword evidence="5 10" id="KW-0808">Transferase</keyword>
<evidence type="ECO:0000256" key="9">
    <source>
        <dbReference type="ARBA" id="ARBA00023242"/>
    </source>
</evidence>
<dbReference type="AlphaFoldDB" id="F2U1D9"/>
<dbReference type="InterPro" id="IPR029063">
    <property type="entry name" value="SAM-dependent_MTases_sf"/>
</dbReference>
<dbReference type="FunCoup" id="F2U1D9">
    <property type="interactions" value="2196"/>
</dbReference>
<evidence type="ECO:0000256" key="4">
    <source>
        <dbReference type="ARBA" id="ARBA00022603"/>
    </source>
</evidence>
<evidence type="ECO:0000256" key="3">
    <source>
        <dbReference type="ARBA" id="ARBA00022555"/>
    </source>
</evidence>
<dbReference type="eggNOG" id="KOG2198">
    <property type="taxonomic scope" value="Eukaryota"/>
</dbReference>
<dbReference type="Gene3D" id="3.40.50.150">
    <property type="entry name" value="Vaccinia Virus protein VP39"/>
    <property type="match status" value="1"/>
</dbReference>
<feature type="binding site" evidence="10">
    <location>
        <begin position="224"/>
        <end position="230"/>
    </location>
    <ligand>
        <name>S-adenosyl-L-methionine</name>
        <dbReference type="ChEBI" id="CHEBI:59789"/>
    </ligand>
</feature>
<dbReference type="PROSITE" id="PS01153">
    <property type="entry name" value="NOL1_NOP2_SUN"/>
    <property type="match status" value="1"/>
</dbReference>
<comment type="similarity">
    <text evidence="2 10">Belongs to the class I-like SAM-binding methyltransferase superfamily. RsmB/NOP family.</text>
</comment>
<feature type="compositionally biased region" description="Basic and acidic residues" evidence="11">
    <location>
        <begin position="772"/>
        <end position="782"/>
    </location>
</feature>
<feature type="binding site" evidence="10">
    <location>
        <position position="308"/>
    </location>
    <ligand>
        <name>S-adenosyl-L-methionine</name>
        <dbReference type="ChEBI" id="CHEBI:59789"/>
    </ligand>
</feature>
<feature type="region of interest" description="Disordered" evidence="11">
    <location>
        <begin position="39"/>
        <end position="77"/>
    </location>
</feature>
<keyword evidence="9" id="KW-0539">Nucleus</keyword>